<dbReference type="Gene3D" id="1.20.120.1760">
    <property type="match status" value="1"/>
</dbReference>
<keyword evidence="3" id="KW-0472">Membrane</keyword>
<dbReference type="PROSITE" id="PS00379">
    <property type="entry name" value="CDP_ALCOHOL_P_TRANSF"/>
    <property type="match status" value="1"/>
</dbReference>
<feature type="transmembrane region" description="Helical" evidence="3">
    <location>
        <begin position="218"/>
        <end position="239"/>
    </location>
</feature>
<evidence type="ECO:0000256" key="3">
    <source>
        <dbReference type="SAM" id="Phobius"/>
    </source>
</evidence>
<dbReference type="EMBL" id="JBHSMD010000001">
    <property type="protein sequence ID" value="MFC5491534.1"/>
    <property type="molecule type" value="Genomic_DNA"/>
</dbReference>
<gene>
    <name evidence="4" type="ORF">ACFPKY_00395</name>
</gene>
<keyword evidence="5" id="KW-1185">Reference proteome</keyword>
<dbReference type="InterPro" id="IPR000462">
    <property type="entry name" value="CDP-OH_P_trans"/>
</dbReference>
<sequence length="255" mass="27173">MTATTTPNRVRPRRGYRADLAALAAAQKPSQGTAAYSRLVNRPVARRVAAAAHQTGLTPNSATAISATLSAAALALVALQEPSWPLGIGVAVLLAAGYVMDSVDGQLARLRGRGSVAGEWLDHTVDCVKTCALHLVVLISVYRFVPAAPDVVLLLPLAFLVVDVTCFFGILQLPHLRAQNGGTSSGPARVEGPWRTWLILPTDYGTFCWMFVLLGAPAAFLTVYGLMFAANAALLALACRKWWRELRALDLRASA</sequence>
<keyword evidence="3" id="KW-1133">Transmembrane helix</keyword>
<dbReference type="InterPro" id="IPR048254">
    <property type="entry name" value="CDP_ALCOHOL_P_TRANSF_CS"/>
</dbReference>
<comment type="caution">
    <text evidence="4">The sequence shown here is derived from an EMBL/GenBank/DDBJ whole genome shotgun (WGS) entry which is preliminary data.</text>
</comment>
<proteinExistence type="inferred from homology"/>
<evidence type="ECO:0000313" key="5">
    <source>
        <dbReference type="Proteomes" id="UP001595956"/>
    </source>
</evidence>
<accession>A0ABW0MT81</accession>
<dbReference type="Proteomes" id="UP001595956">
    <property type="component" value="Unassembled WGS sequence"/>
</dbReference>
<dbReference type="RefSeq" id="WP_345180709.1">
    <property type="nucleotide sequence ID" value="NZ_BAABFQ010000008.1"/>
</dbReference>
<comment type="similarity">
    <text evidence="2">Belongs to the CDP-alcohol phosphatidyltransferase class-I family.</text>
</comment>
<keyword evidence="1 2" id="KW-0808">Transferase</keyword>
<dbReference type="Pfam" id="PF01066">
    <property type="entry name" value="CDP-OH_P_transf"/>
    <property type="match status" value="1"/>
</dbReference>
<feature type="transmembrane region" description="Helical" evidence="3">
    <location>
        <begin position="151"/>
        <end position="173"/>
    </location>
</feature>
<evidence type="ECO:0000256" key="1">
    <source>
        <dbReference type="ARBA" id="ARBA00022679"/>
    </source>
</evidence>
<organism evidence="4 5">
    <name type="scientific">Nocardioides caricicola</name>
    <dbReference type="NCBI Taxonomy" id="634770"/>
    <lineage>
        <taxon>Bacteria</taxon>
        <taxon>Bacillati</taxon>
        <taxon>Actinomycetota</taxon>
        <taxon>Actinomycetes</taxon>
        <taxon>Propionibacteriales</taxon>
        <taxon>Nocardioidaceae</taxon>
        <taxon>Nocardioides</taxon>
    </lineage>
</organism>
<dbReference type="InterPro" id="IPR043130">
    <property type="entry name" value="CDP-OH_PTrfase_TM_dom"/>
</dbReference>
<evidence type="ECO:0000256" key="2">
    <source>
        <dbReference type="RuleBase" id="RU003750"/>
    </source>
</evidence>
<protein>
    <submittedName>
        <fullName evidence="4">CDP-alcohol phosphatidyltransferase family protein</fullName>
    </submittedName>
</protein>
<reference evidence="5" key="1">
    <citation type="journal article" date="2019" name="Int. J. Syst. Evol. Microbiol.">
        <title>The Global Catalogue of Microorganisms (GCM) 10K type strain sequencing project: providing services to taxonomists for standard genome sequencing and annotation.</title>
        <authorList>
            <consortium name="The Broad Institute Genomics Platform"/>
            <consortium name="The Broad Institute Genome Sequencing Center for Infectious Disease"/>
            <person name="Wu L."/>
            <person name="Ma J."/>
        </authorList>
    </citation>
    <scope>NUCLEOTIDE SEQUENCE [LARGE SCALE GENOMIC DNA]</scope>
    <source>
        <strain evidence="5">KACC 13778</strain>
    </source>
</reference>
<evidence type="ECO:0000313" key="4">
    <source>
        <dbReference type="EMBL" id="MFC5491534.1"/>
    </source>
</evidence>
<name>A0ABW0MT81_9ACTN</name>
<keyword evidence="3" id="KW-0812">Transmembrane</keyword>